<protein>
    <submittedName>
        <fullName evidence="1">Uncharacterized protein</fullName>
    </submittedName>
</protein>
<name>A0A1H3DJI0_9ACTN</name>
<reference evidence="2" key="1">
    <citation type="submission" date="2016-10" db="EMBL/GenBank/DDBJ databases">
        <authorList>
            <person name="Varghese N."/>
            <person name="Submissions S."/>
        </authorList>
    </citation>
    <scope>NUCLEOTIDE SEQUENCE [LARGE SCALE GENOMIC DNA]</scope>
    <source>
        <strain evidence="2">DSM 45422</strain>
    </source>
</reference>
<organism evidence="1 2">
    <name type="scientific">Geodermatophilus africanus</name>
    <dbReference type="NCBI Taxonomy" id="1137993"/>
    <lineage>
        <taxon>Bacteria</taxon>
        <taxon>Bacillati</taxon>
        <taxon>Actinomycetota</taxon>
        <taxon>Actinomycetes</taxon>
        <taxon>Geodermatophilales</taxon>
        <taxon>Geodermatophilaceae</taxon>
        <taxon>Geodermatophilus</taxon>
    </lineage>
</organism>
<dbReference type="EMBL" id="FNOT01000002">
    <property type="protein sequence ID" value="SDX66653.1"/>
    <property type="molecule type" value="Genomic_DNA"/>
</dbReference>
<evidence type="ECO:0000313" key="1">
    <source>
        <dbReference type="EMBL" id="SDX66653.1"/>
    </source>
</evidence>
<sequence length="39" mass="3960">MPVPGSRYGTAAPFVLSRAEAPTTEAAQVTSSAPRSAAR</sequence>
<accession>A0A1H3DJI0</accession>
<gene>
    <name evidence="1" type="ORF">SAMN05660209_01020</name>
</gene>
<dbReference type="AlphaFoldDB" id="A0A1H3DJI0"/>
<proteinExistence type="predicted"/>
<dbReference type="Proteomes" id="UP000198921">
    <property type="component" value="Unassembled WGS sequence"/>
</dbReference>
<keyword evidence="2" id="KW-1185">Reference proteome</keyword>
<evidence type="ECO:0000313" key="2">
    <source>
        <dbReference type="Proteomes" id="UP000198921"/>
    </source>
</evidence>